<sequence>MILGYTNLYLFEVKDGGDLLGGDGDYTEMDLILKVCFYIVKGLNKDLGIHYKCQSAEYKRGWLWETWMLKNC</sequence>
<proteinExistence type="predicted"/>
<protein>
    <submittedName>
        <fullName evidence="1">Uncharacterized protein</fullName>
    </submittedName>
</protein>
<organism evidence="1 2">
    <name type="scientific">Rhizophagus clarus</name>
    <dbReference type="NCBI Taxonomy" id="94130"/>
    <lineage>
        <taxon>Eukaryota</taxon>
        <taxon>Fungi</taxon>
        <taxon>Fungi incertae sedis</taxon>
        <taxon>Mucoromycota</taxon>
        <taxon>Glomeromycotina</taxon>
        <taxon>Glomeromycetes</taxon>
        <taxon>Glomerales</taxon>
        <taxon>Glomeraceae</taxon>
        <taxon>Rhizophagus</taxon>
    </lineage>
</organism>
<dbReference type="EMBL" id="BEXD01000492">
    <property type="protein sequence ID" value="GBB87924.1"/>
    <property type="molecule type" value="Genomic_DNA"/>
</dbReference>
<evidence type="ECO:0000313" key="2">
    <source>
        <dbReference type="Proteomes" id="UP000247702"/>
    </source>
</evidence>
<gene>
    <name evidence="1" type="ORF">RclHR1_14400006</name>
</gene>
<comment type="caution">
    <text evidence="1">The sequence shown here is derived from an EMBL/GenBank/DDBJ whole genome shotgun (WGS) entry which is preliminary data.</text>
</comment>
<reference evidence="1 2" key="1">
    <citation type="submission" date="2017-11" db="EMBL/GenBank/DDBJ databases">
        <title>The genome of Rhizophagus clarus HR1 reveals common genetic basis of auxotrophy among arbuscular mycorrhizal fungi.</title>
        <authorList>
            <person name="Kobayashi Y."/>
        </authorList>
    </citation>
    <scope>NUCLEOTIDE SEQUENCE [LARGE SCALE GENOMIC DNA]</scope>
    <source>
        <strain evidence="1 2">HR1</strain>
    </source>
</reference>
<dbReference type="Proteomes" id="UP000247702">
    <property type="component" value="Unassembled WGS sequence"/>
</dbReference>
<evidence type="ECO:0000313" key="1">
    <source>
        <dbReference type="EMBL" id="GBB87924.1"/>
    </source>
</evidence>
<name>A0A2Z6QS49_9GLOM</name>
<dbReference type="AlphaFoldDB" id="A0A2Z6QS49"/>
<accession>A0A2Z6QS49</accession>
<keyword evidence="2" id="KW-1185">Reference proteome</keyword>